<reference evidence="1" key="2">
    <citation type="journal article" date="2016" name="Fungal Biol.">
        <title>Ochratoxin A production by Penicillium thymicola.</title>
        <authorList>
            <person name="Nguyen H.D.T."/>
            <person name="McMullin D.R."/>
            <person name="Ponomareva E."/>
            <person name="Riley R."/>
            <person name="Pomraning K.R."/>
            <person name="Baker S.E."/>
            <person name="Seifert K.A."/>
        </authorList>
    </citation>
    <scope>NUCLEOTIDE SEQUENCE</scope>
    <source>
        <strain evidence="1">DAOM 180753</strain>
    </source>
</reference>
<gene>
    <name evidence="1" type="ORF">VN97_g9288</name>
</gene>
<keyword evidence="2" id="KW-1185">Reference proteome</keyword>
<sequence length="93" mass="11129">MHHDFYIQDLPYDLMIFPHVLSYSVGGFYNLYIELQFIDIYTLHLISTSSCPSHTAYLPYPYMHRKYYYVDHQNQKDNRNRVSISCTHITSSV</sequence>
<dbReference type="AlphaFoldDB" id="A0AAI9TB42"/>
<proteinExistence type="predicted"/>
<reference evidence="1" key="1">
    <citation type="submission" date="2015-06" db="EMBL/GenBank/DDBJ databases">
        <authorList>
            <person name="Nguyen H."/>
        </authorList>
    </citation>
    <scope>NUCLEOTIDE SEQUENCE</scope>
    <source>
        <strain evidence="1">DAOM 180753</strain>
    </source>
</reference>
<evidence type="ECO:0000313" key="1">
    <source>
        <dbReference type="EMBL" id="KAJ9484090.1"/>
    </source>
</evidence>
<name>A0AAI9TB42_PENTH</name>
<evidence type="ECO:0000313" key="2">
    <source>
        <dbReference type="Proteomes" id="UP001227192"/>
    </source>
</evidence>
<dbReference type="EMBL" id="LACB01000369">
    <property type="protein sequence ID" value="KAJ9484090.1"/>
    <property type="molecule type" value="Genomic_DNA"/>
</dbReference>
<dbReference type="Proteomes" id="UP001227192">
    <property type="component" value="Unassembled WGS sequence"/>
</dbReference>
<organism evidence="1 2">
    <name type="scientific">Penicillium thymicola</name>
    <dbReference type="NCBI Taxonomy" id="293382"/>
    <lineage>
        <taxon>Eukaryota</taxon>
        <taxon>Fungi</taxon>
        <taxon>Dikarya</taxon>
        <taxon>Ascomycota</taxon>
        <taxon>Pezizomycotina</taxon>
        <taxon>Eurotiomycetes</taxon>
        <taxon>Eurotiomycetidae</taxon>
        <taxon>Eurotiales</taxon>
        <taxon>Aspergillaceae</taxon>
        <taxon>Penicillium</taxon>
    </lineage>
</organism>
<protein>
    <submittedName>
        <fullName evidence="1">Uncharacterized protein</fullName>
    </submittedName>
</protein>
<accession>A0AAI9TB42</accession>
<comment type="caution">
    <text evidence="1">The sequence shown here is derived from an EMBL/GenBank/DDBJ whole genome shotgun (WGS) entry which is preliminary data.</text>
</comment>